<dbReference type="PANTHER" id="PTHR13966:SF5">
    <property type="entry name" value="ENDONUCLEASE G, MITOCHONDRIAL"/>
    <property type="match status" value="1"/>
</dbReference>
<accession>A0A4V6RAZ9</accession>
<dbReference type="InterPro" id="IPR009003">
    <property type="entry name" value="Peptidase_S1_PA"/>
</dbReference>
<dbReference type="SUPFAM" id="SSF54060">
    <property type="entry name" value="His-Me finger endonucleases"/>
    <property type="match status" value="1"/>
</dbReference>
<dbReference type="SMART" id="SM00892">
    <property type="entry name" value="Endonuclease_NS"/>
    <property type="match status" value="1"/>
</dbReference>
<feature type="binding site" evidence="2">
    <location>
        <position position="512"/>
    </location>
    <ligand>
        <name>Mg(2+)</name>
        <dbReference type="ChEBI" id="CHEBI:18420"/>
        <note>catalytic</note>
    </ligand>
</feature>
<dbReference type="Gene3D" id="3.40.570.10">
    <property type="entry name" value="Extracellular Endonuclease, subunit A"/>
    <property type="match status" value="1"/>
</dbReference>
<dbReference type="EMBL" id="SRXU01000007">
    <property type="protein sequence ID" value="TGX40102.1"/>
    <property type="molecule type" value="Genomic_DNA"/>
</dbReference>
<keyword evidence="6" id="KW-1185">Reference proteome</keyword>
<feature type="domain" description="ENPP1-3/EXOG-like endonuclease/phosphodiesterase" evidence="3">
    <location>
        <begin position="401"/>
        <end position="637"/>
    </location>
</feature>
<dbReference type="InterPro" id="IPR040255">
    <property type="entry name" value="Non-specific_endonuclease"/>
</dbReference>
<dbReference type="OrthoDB" id="9811262at2"/>
<dbReference type="Pfam" id="PF01223">
    <property type="entry name" value="Endonuclease_NS"/>
    <property type="match status" value="1"/>
</dbReference>
<dbReference type="Proteomes" id="UP000309848">
    <property type="component" value="Unassembled WGS sequence"/>
</dbReference>
<dbReference type="InterPro" id="IPR043504">
    <property type="entry name" value="Peptidase_S1_PA_chymotrypsin"/>
</dbReference>
<evidence type="ECO:0000313" key="6">
    <source>
        <dbReference type="Proteomes" id="UP000309848"/>
    </source>
</evidence>
<dbReference type="InterPro" id="IPR020821">
    <property type="entry name" value="ENPP1-3/EXOG-like_nuc-like"/>
</dbReference>
<protein>
    <submittedName>
        <fullName evidence="5">Peptidase</fullName>
    </submittedName>
</protein>
<dbReference type="GO" id="GO:0003676">
    <property type="term" value="F:nucleic acid binding"/>
    <property type="evidence" value="ECO:0007669"/>
    <property type="project" value="InterPro"/>
</dbReference>
<proteinExistence type="predicted"/>
<dbReference type="GO" id="GO:0016787">
    <property type="term" value="F:hydrolase activity"/>
    <property type="evidence" value="ECO:0007669"/>
    <property type="project" value="InterPro"/>
</dbReference>
<organism evidence="5 6">
    <name type="scientific">Sphingomonas naasensis</name>
    <dbReference type="NCBI Taxonomy" id="1344951"/>
    <lineage>
        <taxon>Bacteria</taxon>
        <taxon>Pseudomonadati</taxon>
        <taxon>Pseudomonadota</taxon>
        <taxon>Alphaproteobacteria</taxon>
        <taxon>Sphingomonadales</taxon>
        <taxon>Sphingomonadaceae</taxon>
        <taxon>Sphingomonas</taxon>
    </lineage>
</organism>
<name>A0A4V6RAZ9_9SPHN</name>
<dbReference type="GO" id="GO:0004519">
    <property type="term" value="F:endonuclease activity"/>
    <property type="evidence" value="ECO:0007669"/>
    <property type="project" value="TreeGrafter"/>
</dbReference>
<dbReference type="AlphaFoldDB" id="A0A4V6RAZ9"/>
<gene>
    <name evidence="5" type="ORF">E5A74_16160</name>
</gene>
<evidence type="ECO:0000256" key="1">
    <source>
        <dbReference type="PIRSR" id="PIRSR640255-1"/>
    </source>
</evidence>
<evidence type="ECO:0000256" key="2">
    <source>
        <dbReference type="PIRSR" id="PIRSR640255-2"/>
    </source>
</evidence>
<dbReference type="SMART" id="SM00477">
    <property type="entry name" value="NUC"/>
    <property type="match status" value="1"/>
</dbReference>
<evidence type="ECO:0000259" key="4">
    <source>
        <dbReference type="SMART" id="SM00892"/>
    </source>
</evidence>
<feature type="active site" description="Proton acceptor" evidence="1">
    <location>
        <position position="469"/>
    </location>
</feature>
<dbReference type="InterPro" id="IPR044929">
    <property type="entry name" value="DNA/RNA_non-sp_Endonuclease_sf"/>
</dbReference>
<evidence type="ECO:0000259" key="3">
    <source>
        <dbReference type="SMART" id="SM00477"/>
    </source>
</evidence>
<reference evidence="5 6" key="1">
    <citation type="submission" date="2019-04" db="EMBL/GenBank/DDBJ databases">
        <title>Sphingomonas psychrotolerans sp. nov., isolated from soil in the Tianshan Mountains, Xinjiang, China.</title>
        <authorList>
            <person name="Luo Y."/>
            <person name="Sheng H."/>
        </authorList>
    </citation>
    <scope>NUCLEOTIDE SEQUENCE [LARGE SCALE GENOMIC DNA]</scope>
    <source>
        <strain evidence="5 6">KIS18-15</strain>
    </source>
</reference>
<dbReference type="InterPro" id="IPR044925">
    <property type="entry name" value="His-Me_finger_sf"/>
</dbReference>
<keyword evidence="2" id="KW-0479">Metal-binding</keyword>
<dbReference type="PANTHER" id="PTHR13966">
    <property type="entry name" value="ENDONUCLEASE RELATED"/>
    <property type="match status" value="1"/>
</dbReference>
<dbReference type="InterPro" id="IPR001604">
    <property type="entry name" value="Endo_G_ENPP1-like_dom"/>
</dbReference>
<dbReference type="SUPFAM" id="SSF50494">
    <property type="entry name" value="Trypsin-like serine proteases"/>
    <property type="match status" value="1"/>
</dbReference>
<dbReference type="GO" id="GO:0046872">
    <property type="term" value="F:metal ion binding"/>
    <property type="evidence" value="ECO:0007669"/>
    <property type="project" value="UniProtKB-KW"/>
</dbReference>
<feature type="domain" description="DNA/RNA non-specific endonuclease/pyrophosphatase/phosphodiesterase" evidence="4">
    <location>
        <begin position="400"/>
        <end position="637"/>
    </location>
</feature>
<evidence type="ECO:0000313" key="5">
    <source>
        <dbReference type="EMBL" id="TGX40102.1"/>
    </source>
</evidence>
<dbReference type="CDD" id="cd00091">
    <property type="entry name" value="NUC"/>
    <property type="match status" value="1"/>
</dbReference>
<sequence length="659" mass="73591">MGGRPMASIENSPIAMRPAVVEDEAVIAEIAQAAARARAGSPAARRRARVVRAKTDKDFATRLGFVEQTQSDPNGFERIIGTSNLLAINFLDRGRRSADAVCRIKLPMEGGHAYGTGFLISPRLLMTNNHVLASAAEAAQAEAEFGYEHDLDGVLADPVGFNLDPHTLFITSAELDVTLVAVAALAESGRPLDRYGWLPLIPMTGKVVDGEWVSIIQHPNGDPKQIAIHASQVLKTAASGPGGDRSNFLHYSTDTEPGSSGSPVFNDQWQVVALHHKAVPAPQRSANAPVEWIANEGVRISAISRWLERSRFEDENARRALDQIGRAMGFPPLVEPAVSASSLWPTEQYAPFRQTRWKDPEIGYRPDFLSKAIDLEPIYRARAKAGDVAPLREGAGHELRYFHFSALLHARRHFPLMTAVNIDGANLVRPAERKDTWRQDARIDPEYQPDDNFYVRTRAEEKVYFSRGHLVRLLDPCWSHATDSEQRKADGIRGMEDSFHFTNAAPQVQSYNDEDWGNLEDYILEKAQSSTRRLSVFTGPIFRDRDPWYGRQRTGGPWQIPLSFWKIAVLQKTDTQIVAAAFIVGQVEYVRALYEAKIYSGLKPYSIEEIRSRKLQTTIETVEKQTGLDFGALKRFDAANALESTRRTRWIARLDDISI</sequence>
<dbReference type="Pfam" id="PF13365">
    <property type="entry name" value="Trypsin_2"/>
    <property type="match status" value="1"/>
</dbReference>
<comment type="caution">
    <text evidence="5">The sequence shown here is derived from an EMBL/GenBank/DDBJ whole genome shotgun (WGS) entry which is preliminary data.</text>
</comment>
<dbReference type="Gene3D" id="2.40.10.10">
    <property type="entry name" value="Trypsin-like serine proteases"/>
    <property type="match status" value="2"/>
</dbReference>